<feature type="compositionally biased region" description="Low complexity" evidence="1">
    <location>
        <begin position="10"/>
        <end position="23"/>
    </location>
</feature>
<evidence type="ECO:0000256" key="2">
    <source>
        <dbReference type="SAM" id="Phobius"/>
    </source>
</evidence>
<organism evidence="4 5">
    <name type="scientific">Kribbella shirazensis</name>
    <dbReference type="NCBI Taxonomy" id="1105143"/>
    <lineage>
        <taxon>Bacteria</taxon>
        <taxon>Bacillati</taxon>
        <taxon>Actinomycetota</taxon>
        <taxon>Actinomycetes</taxon>
        <taxon>Propionibacteriales</taxon>
        <taxon>Kribbellaceae</taxon>
        <taxon>Kribbella</taxon>
    </lineage>
</organism>
<feature type="transmembrane region" description="Helical" evidence="2">
    <location>
        <begin position="77"/>
        <end position="98"/>
    </location>
</feature>
<evidence type="ECO:0000256" key="1">
    <source>
        <dbReference type="SAM" id="MobiDB-lite"/>
    </source>
</evidence>
<proteinExistence type="predicted"/>
<keyword evidence="2" id="KW-1133">Transmembrane helix</keyword>
<gene>
    <name evidence="4" type="ORF">BJY22_005008</name>
</gene>
<sequence>MSHSAKPDEAAGVAPPAQPQGVQPTQMSGWVGWIAFAGVMMALLGTFHAMQGLVALFKDDYFLVEQSELTIQVDYTAWGWIHIVGGIIIAGAGFAVFAGKIWARAIGVVMAMVSAIVNIGFLAAHPIWSVTMIAIDILVIWALTVHGREITE</sequence>
<accession>A0A7X5VDL5</accession>
<protein>
    <submittedName>
        <fullName evidence="4">Tetrahydromethanopterin S-methyltransferase subunit F</fullName>
    </submittedName>
</protein>
<dbReference type="GO" id="GO:0032259">
    <property type="term" value="P:methylation"/>
    <property type="evidence" value="ECO:0007669"/>
    <property type="project" value="UniProtKB-KW"/>
</dbReference>
<evidence type="ECO:0000313" key="5">
    <source>
        <dbReference type="Proteomes" id="UP000555407"/>
    </source>
</evidence>
<keyword evidence="2" id="KW-0472">Membrane</keyword>
<feature type="region of interest" description="Disordered" evidence="1">
    <location>
        <begin position="1"/>
        <end position="23"/>
    </location>
</feature>
<dbReference type="InterPro" id="IPR055568">
    <property type="entry name" value="DUF7144"/>
</dbReference>
<feature type="domain" description="DUF7144" evidence="3">
    <location>
        <begin position="33"/>
        <end position="148"/>
    </location>
</feature>
<dbReference type="Proteomes" id="UP000555407">
    <property type="component" value="Unassembled WGS sequence"/>
</dbReference>
<dbReference type="GO" id="GO:0008168">
    <property type="term" value="F:methyltransferase activity"/>
    <property type="evidence" value="ECO:0007669"/>
    <property type="project" value="UniProtKB-KW"/>
</dbReference>
<dbReference type="AlphaFoldDB" id="A0A7X5VDL5"/>
<reference evidence="4 5" key="1">
    <citation type="submission" date="2020-03" db="EMBL/GenBank/DDBJ databases">
        <title>Sequencing the genomes of 1000 actinobacteria strains.</title>
        <authorList>
            <person name="Klenk H.-P."/>
        </authorList>
    </citation>
    <scope>NUCLEOTIDE SEQUENCE [LARGE SCALE GENOMIC DNA]</scope>
    <source>
        <strain evidence="4 5">DSM 45490</strain>
    </source>
</reference>
<dbReference type="RefSeq" id="WP_167210822.1">
    <property type="nucleotide sequence ID" value="NZ_JAASRO010000001.1"/>
</dbReference>
<name>A0A7X5VDL5_9ACTN</name>
<keyword evidence="4" id="KW-0808">Transferase</keyword>
<evidence type="ECO:0000313" key="4">
    <source>
        <dbReference type="EMBL" id="NIK59291.1"/>
    </source>
</evidence>
<feature type="transmembrane region" description="Helical" evidence="2">
    <location>
        <begin position="127"/>
        <end position="145"/>
    </location>
</feature>
<comment type="caution">
    <text evidence="4">The sequence shown here is derived from an EMBL/GenBank/DDBJ whole genome shotgun (WGS) entry which is preliminary data.</text>
</comment>
<feature type="transmembrane region" description="Helical" evidence="2">
    <location>
        <begin position="30"/>
        <end position="57"/>
    </location>
</feature>
<keyword evidence="5" id="KW-1185">Reference proteome</keyword>
<dbReference type="Pfam" id="PF23636">
    <property type="entry name" value="DUF7144"/>
    <property type="match status" value="1"/>
</dbReference>
<evidence type="ECO:0000259" key="3">
    <source>
        <dbReference type="Pfam" id="PF23636"/>
    </source>
</evidence>
<feature type="transmembrane region" description="Helical" evidence="2">
    <location>
        <begin position="105"/>
        <end position="121"/>
    </location>
</feature>
<keyword evidence="2" id="KW-0812">Transmembrane</keyword>
<dbReference type="EMBL" id="JAASRO010000001">
    <property type="protein sequence ID" value="NIK59291.1"/>
    <property type="molecule type" value="Genomic_DNA"/>
</dbReference>
<keyword evidence="4" id="KW-0489">Methyltransferase</keyword>